<keyword evidence="2" id="KW-1185">Reference proteome</keyword>
<name>A0ABP8PYB9_9GAMM</name>
<evidence type="ECO:0000313" key="1">
    <source>
        <dbReference type="EMBL" id="GAA4494559.1"/>
    </source>
</evidence>
<protein>
    <submittedName>
        <fullName evidence="1">Uncharacterized protein</fullName>
    </submittedName>
</protein>
<sequence length="85" mass="9145">MVVIGATWLAAATGALPRDGLIVETVFKGATTFGYPYLHYRDGKPAHWQVTGAEYDDMVAAIRRLDGAQDIWGAHLAYPGGVIGR</sequence>
<organism evidence="1 2">
    <name type="scientific">Pseudaeromonas paramecii</name>
    <dbReference type="NCBI Taxonomy" id="2138166"/>
    <lineage>
        <taxon>Bacteria</taxon>
        <taxon>Pseudomonadati</taxon>
        <taxon>Pseudomonadota</taxon>
        <taxon>Gammaproteobacteria</taxon>
        <taxon>Aeromonadales</taxon>
        <taxon>Aeromonadaceae</taxon>
        <taxon>Pseudaeromonas</taxon>
    </lineage>
</organism>
<comment type="caution">
    <text evidence="1">The sequence shown here is derived from an EMBL/GenBank/DDBJ whole genome shotgun (WGS) entry which is preliminary data.</text>
</comment>
<dbReference type="EMBL" id="BAABFC010000003">
    <property type="protein sequence ID" value="GAA4494559.1"/>
    <property type="molecule type" value="Genomic_DNA"/>
</dbReference>
<evidence type="ECO:0000313" key="2">
    <source>
        <dbReference type="Proteomes" id="UP001501321"/>
    </source>
</evidence>
<accession>A0ABP8PYB9</accession>
<proteinExistence type="predicted"/>
<dbReference type="Proteomes" id="UP001501321">
    <property type="component" value="Unassembled WGS sequence"/>
</dbReference>
<gene>
    <name evidence="1" type="ORF">GCM10023095_06350</name>
</gene>
<reference evidence="2" key="1">
    <citation type="journal article" date="2019" name="Int. J. Syst. Evol. Microbiol.">
        <title>The Global Catalogue of Microorganisms (GCM) 10K type strain sequencing project: providing services to taxonomists for standard genome sequencing and annotation.</title>
        <authorList>
            <consortium name="The Broad Institute Genomics Platform"/>
            <consortium name="The Broad Institute Genome Sequencing Center for Infectious Disease"/>
            <person name="Wu L."/>
            <person name="Ma J."/>
        </authorList>
    </citation>
    <scope>NUCLEOTIDE SEQUENCE [LARGE SCALE GENOMIC DNA]</scope>
    <source>
        <strain evidence="2">JCM 32226</strain>
    </source>
</reference>